<evidence type="ECO:0000256" key="11">
    <source>
        <dbReference type="SAM" id="Phobius"/>
    </source>
</evidence>
<dbReference type="InterPro" id="IPR008972">
    <property type="entry name" value="Cupredoxin"/>
</dbReference>
<dbReference type="GO" id="GO:0005886">
    <property type="term" value="C:plasma membrane"/>
    <property type="evidence" value="ECO:0007669"/>
    <property type="project" value="UniProtKB-SubCell"/>
</dbReference>
<evidence type="ECO:0000256" key="12">
    <source>
        <dbReference type="SAM" id="SignalP"/>
    </source>
</evidence>
<dbReference type="HOGENOM" id="CLU_058719_1_0_1"/>
<dbReference type="InterPro" id="IPR003245">
    <property type="entry name" value="Phytocyanin_dom"/>
</dbReference>
<dbReference type="PROSITE" id="PS51485">
    <property type="entry name" value="PHYTOCYANIN"/>
    <property type="match status" value="1"/>
</dbReference>
<reference evidence="15" key="2">
    <citation type="submission" date="2013-12" db="EMBL/GenBank/DDBJ databases">
        <authorList>
            <person name="Yu Y."/>
            <person name="Lee S."/>
            <person name="de Baynast K."/>
            <person name="Wissotski M."/>
            <person name="Liu L."/>
            <person name="Talag J."/>
            <person name="Goicoechea J."/>
            <person name="Angelova A."/>
            <person name="Jetty R."/>
            <person name="Kudrna D."/>
            <person name="Golser W."/>
            <person name="Rivera L."/>
            <person name="Zhang J."/>
            <person name="Wing R."/>
        </authorList>
    </citation>
    <scope>NUCLEOTIDE SEQUENCE</scope>
</reference>
<name>A0A0D9V6M3_9ORYZ</name>
<accession>A0A0D9V6M3</accession>
<comment type="subcellular location">
    <subcellularLocation>
        <location evidence="1">Cell membrane</location>
        <topology evidence="1">Lipid-anchor</topology>
        <topology evidence="1">GPI-anchor</topology>
    </subcellularLocation>
</comment>
<evidence type="ECO:0000256" key="9">
    <source>
        <dbReference type="ARBA" id="ARBA00035011"/>
    </source>
</evidence>
<feature type="region of interest" description="Disordered" evidence="10">
    <location>
        <begin position="144"/>
        <end position="182"/>
    </location>
</feature>
<feature type="chain" id="PRO_5002347576" description="Phytocyanin domain-containing protein" evidence="12">
    <location>
        <begin position="27"/>
        <end position="205"/>
    </location>
</feature>
<dbReference type="PROSITE" id="PS51257">
    <property type="entry name" value="PROKAR_LIPOPROTEIN"/>
    <property type="match status" value="1"/>
</dbReference>
<evidence type="ECO:0000256" key="7">
    <source>
        <dbReference type="ARBA" id="ARBA00023180"/>
    </source>
</evidence>
<keyword evidence="11" id="KW-0812">Transmembrane</keyword>
<evidence type="ECO:0000256" key="6">
    <source>
        <dbReference type="ARBA" id="ARBA00023157"/>
    </source>
</evidence>
<evidence type="ECO:0000313" key="15">
    <source>
        <dbReference type="Proteomes" id="UP000032180"/>
    </source>
</evidence>
<dbReference type="Gene3D" id="2.60.40.420">
    <property type="entry name" value="Cupredoxins - blue copper proteins"/>
    <property type="match status" value="1"/>
</dbReference>
<dbReference type="PANTHER" id="PTHR33021">
    <property type="entry name" value="BLUE COPPER PROTEIN"/>
    <property type="match status" value="1"/>
</dbReference>
<comment type="similarity">
    <text evidence="9">Belongs to the early nodulin-like (ENODL) family.</text>
</comment>
<protein>
    <recommendedName>
        <fullName evidence="13">Phytocyanin domain-containing protein</fullName>
    </recommendedName>
</protein>
<evidence type="ECO:0000259" key="13">
    <source>
        <dbReference type="PROSITE" id="PS51485"/>
    </source>
</evidence>
<dbReference type="Proteomes" id="UP000032180">
    <property type="component" value="Chromosome 1"/>
</dbReference>
<reference evidence="14" key="3">
    <citation type="submission" date="2015-04" db="UniProtKB">
        <authorList>
            <consortium name="EnsemblPlants"/>
        </authorList>
    </citation>
    <scope>IDENTIFICATION</scope>
</reference>
<feature type="compositionally biased region" description="Pro residues" evidence="10">
    <location>
        <begin position="157"/>
        <end position="166"/>
    </location>
</feature>
<evidence type="ECO:0000256" key="2">
    <source>
        <dbReference type="ARBA" id="ARBA00022475"/>
    </source>
</evidence>
<dbReference type="AlphaFoldDB" id="A0A0D9V6M3"/>
<dbReference type="Pfam" id="PF02298">
    <property type="entry name" value="Cu_bind_like"/>
    <property type="match status" value="1"/>
</dbReference>
<keyword evidence="5 11" id="KW-0472">Membrane</keyword>
<dbReference type="SUPFAM" id="SSF49503">
    <property type="entry name" value="Cupredoxins"/>
    <property type="match status" value="1"/>
</dbReference>
<keyword evidence="8" id="KW-0449">Lipoprotein</keyword>
<keyword evidence="2" id="KW-1003">Cell membrane</keyword>
<dbReference type="GO" id="GO:0098552">
    <property type="term" value="C:side of membrane"/>
    <property type="evidence" value="ECO:0007669"/>
    <property type="project" value="UniProtKB-KW"/>
</dbReference>
<dbReference type="FunFam" id="2.60.40.420:FF:000066">
    <property type="entry name" value="Early nodulin-like protein 9"/>
    <property type="match status" value="1"/>
</dbReference>
<evidence type="ECO:0000256" key="4">
    <source>
        <dbReference type="ARBA" id="ARBA00022729"/>
    </source>
</evidence>
<dbReference type="GO" id="GO:0009055">
    <property type="term" value="F:electron transfer activity"/>
    <property type="evidence" value="ECO:0007669"/>
    <property type="project" value="InterPro"/>
</dbReference>
<proteinExistence type="inferred from homology"/>
<keyword evidence="6" id="KW-1015">Disulfide bond</keyword>
<dbReference type="InterPro" id="IPR041846">
    <property type="entry name" value="ENL_dom"/>
</dbReference>
<feature type="domain" description="Phytocyanin" evidence="13">
    <location>
        <begin position="27"/>
        <end position="136"/>
    </location>
</feature>
<dbReference type="Gramene" id="LPERR01G29000.1">
    <property type="protein sequence ID" value="LPERR01G29000.1"/>
    <property type="gene ID" value="LPERR01G29000"/>
</dbReference>
<dbReference type="PANTHER" id="PTHR33021:SF376">
    <property type="entry name" value="OS01G0788700 PROTEIN"/>
    <property type="match status" value="1"/>
</dbReference>
<reference evidence="14 15" key="1">
    <citation type="submission" date="2012-08" db="EMBL/GenBank/DDBJ databases">
        <title>Oryza genome evolution.</title>
        <authorList>
            <person name="Wing R.A."/>
        </authorList>
    </citation>
    <scope>NUCLEOTIDE SEQUENCE</scope>
</reference>
<dbReference type="EnsemblPlants" id="LPERR01G29000.1">
    <property type="protein sequence ID" value="LPERR01G29000.1"/>
    <property type="gene ID" value="LPERR01G29000"/>
</dbReference>
<feature type="compositionally biased region" description="Low complexity" evidence="10">
    <location>
        <begin position="167"/>
        <end position="182"/>
    </location>
</feature>
<evidence type="ECO:0000256" key="5">
    <source>
        <dbReference type="ARBA" id="ARBA00023136"/>
    </source>
</evidence>
<evidence type="ECO:0000313" key="14">
    <source>
        <dbReference type="EnsemblPlants" id="LPERR01G29000.1"/>
    </source>
</evidence>
<evidence type="ECO:0000256" key="3">
    <source>
        <dbReference type="ARBA" id="ARBA00022622"/>
    </source>
</evidence>
<keyword evidence="3" id="KW-0336">GPI-anchor</keyword>
<dbReference type="eggNOG" id="ENOG502RZQI">
    <property type="taxonomic scope" value="Eukaryota"/>
</dbReference>
<evidence type="ECO:0000256" key="8">
    <source>
        <dbReference type="ARBA" id="ARBA00023288"/>
    </source>
</evidence>
<dbReference type="STRING" id="77586.A0A0D9V6M3"/>
<feature type="transmembrane region" description="Helical" evidence="11">
    <location>
        <begin position="186"/>
        <end position="204"/>
    </location>
</feature>
<keyword evidence="15" id="KW-1185">Reference proteome</keyword>
<evidence type="ECO:0000256" key="10">
    <source>
        <dbReference type="SAM" id="MobiDB-lite"/>
    </source>
</evidence>
<keyword evidence="11" id="KW-1133">Transmembrane helix</keyword>
<keyword evidence="4 12" id="KW-0732">Signal</keyword>
<evidence type="ECO:0000256" key="1">
    <source>
        <dbReference type="ARBA" id="ARBA00004609"/>
    </source>
</evidence>
<feature type="signal peptide" evidence="12">
    <location>
        <begin position="1"/>
        <end position="26"/>
    </location>
</feature>
<dbReference type="CDD" id="cd11019">
    <property type="entry name" value="OsENODL1_like"/>
    <property type="match status" value="1"/>
</dbReference>
<keyword evidence="7" id="KW-0325">Glycoprotein</keyword>
<sequence>MAHGRVQMQWWVVVACVVASVSSASALVFKAGGGTGEWHVPQQASGNGNVSAYNQWAEHNRFRVGDGIAFNYQPGNDSVLLVDKNAYDACDVSSPVDRFADGNTVFTFTRSGPYYFISGNKDNCNRNEKLIVVVMGERAANGTAPALAPSAGTTTPNSPPSPPPPSGIEISPTPEQSTNAAAHPRAAGIAGAVGLAIATLFYALV</sequence>
<dbReference type="InterPro" id="IPR039391">
    <property type="entry name" value="Phytocyanin-like"/>
</dbReference>
<organism evidence="14 15">
    <name type="scientific">Leersia perrieri</name>
    <dbReference type="NCBI Taxonomy" id="77586"/>
    <lineage>
        <taxon>Eukaryota</taxon>
        <taxon>Viridiplantae</taxon>
        <taxon>Streptophyta</taxon>
        <taxon>Embryophyta</taxon>
        <taxon>Tracheophyta</taxon>
        <taxon>Spermatophyta</taxon>
        <taxon>Magnoliopsida</taxon>
        <taxon>Liliopsida</taxon>
        <taxon>Poales</taxon>
        <taxon>Poaceae</taxon>
        <taxon>BOP clade</taxon>
        <taxon>Oryzoideae</taxon>
        <taxon>Oryzeae</taxon>
        <taxon>Oryzinae</taxon>
        <taxon>Leersia</taxon>
    </lineage>
</organism>